<dbReference type="InterPro" id="IPR001107">
    <property type="entry name" value="Band_7"/>
</dbReference>
<dbReference type="Gene3D" id="3.30.479.30">
    <property type="entry name" value="Band 7 domain"/>
    <property type="match status" value="1"/>
</dbReference>
<dbReference type="EMBL" id="MHOP01000005">
    <property type="protein sequence ID" value="OGZ66494.1"/>
    <property type="molecule type" value="Genomic_DNA"/>
</dbReference>
<gene>
    <name evidence="4" type="ORF">A2822_02035</name>
</gene>
<dbReference type="Pfam" id="PF01145">
    <property type="entry name" value="Band_7"/>
    <property type="match status" value="1"/>
</dbReference>
<feature type="compositionally biased region" description="Basic residues" evidence="1">
    <location>
        <begin position="368"/>
        <end position="377"/>
    </location>
</feature>
<dbReference type="InterPro" id="IPR036013">
    <property type="entry name" value="Band_7/SPFH_dom_sf"/>
</dbReference>
<evidence type="ECO:0000256" key="2">
    <source>
        <dbReference type="SAM" id="Phobius"/>
    </source>
</evidence>
<proteinExistence type="predicted"/>
<evidence type="ECO:0000313" key="5">
    <source>
        <dbReference type="Proteomes" id="UP000178774"/>
    </source>
</evidence>
<organism evidence="4 5">
    <name type="scientific">Candidatus Staskawiczbacteria bacterium RIFCSPHIGHO2_01_FULL_41_41</name>
    <dbReference type="NCBI Taxonomy" id="1802203"/>
    <lineage>
        <taxon>Bacteria</taxon>
        <taxon>Candidatus Staskawicziibacteriota</taxon>
    </lineage>
</organism>
<evidence type="ECO:0000256" key="1">
    <source>
        <dbReference type="SAM" id="MobiDB-lite"/>
    </source>
</evidence>
<feature type="compositionally biased region" description="Gly residues" evidence="1">
    <location>
        <begin position="353"/>
        <end position="367"/>
    </location>
</feature>
<keyword evidence="2" id="KW-0472">Membrane</keyword>
<protein>
    <recommendedName>
        <fullName evidence="3">Band 7 domain-containing protein</fullName>
    </recommendedName>
</protein>
<accession>A0A1G2HVB5</accession>
<name>A0A1G2HVB5_9BACT</name>
<sequence length="402" mass="44751">MFRSILRSVTFWSFVAVLAILLAVIFIVDWDSFTWLGWLIFSLGLIAPGAGYYLVFFLAKANILWTIVDKGWCKIVLVWGDYGKTIGPGLRWIGLPGTHSLYKRKMTFFKSVTDKDGRAQAEPHDDPDISSFKTTDYPYALPFQDEEDSHGLPLSGTLAVIGVIEDYGKAFFKASDWYSIVNSEVMPCFRNVLAQVSYDDDIVGRNKKEEQELQTFSTRLWERLNNKEGDKDSVLDGLLNLYGIKIKSVQLRNVDPPPDWRATTLAPYKAQREKEAAKHQAEASAILFDDTNQALKTWREAHPNATPDQIREKQEELRQRSLAKTPGYQQVHIKGLENATTAVVGGGTGGTGILVGGSGGGQNQGGGKNRKGKKGGQKPRPPKDDDDDDDDEDELFDLKGGK</sequence>
<keyword evidence="2" id="KW-1133">Transmembrane helix</keyword>
<reference evidence="4 5" key="1">
    <citation type="journal article" date="2016" name="Nat. Commun.">
        <title>Thousands of microbial genomes shed light on interconnected biogeochemical processes in an aquifer system.</title>
        <authorList>
            <person name="Anantharaman K."/>
            <person name="Brown C.T."/>
            <person name="Hug L.A."/>
            <person name="Sharon I."/>
            <person name="Castelle C.J."/>
            <person name="Probst A.J."/>
            <person name="Thomas B.C."/>
            <person name="Singh A."/>
            <person name="Wilkins M.J."/>
            <person name="Karaoz U."/>
            <person name="Brodie E.L."/>
            <person name="Williams K.H."/>
            <person name="Hubbard S.S."/>
            <person name="Banfield J.F."/>
        </authorList>
    </citation>
    <scope>NUCLEOTIDE SEQUENCE [LARGE SCALE GENOMIC DNA]</scope>
</reference>
<feature type="domain" description="Band 7" evidence="3">
    <location>
        <begin position="74"/>
        <end position="284"/>
    </location>
</feature>
<evidence type="ECO:0000313" key="4">
    <source>
        <dbReference type="EMBL" id="OGZ66494.1"/>
    </source>
</evidence>
<dbReference type="Proteomes" id="UP000178774">
    <property type="component" value="Unassembled WGS sequence"/>
</dbReference>
<dbReference type="AlphaFoldDB" id="A0A1G2HVB5"/>
<feature type="transmembrane region" description="Helical" evidence="2">
    <location>
        <begin position="9"/>
        <end position="28"/>
    </location>
</feature>
<feature type="region of interest" description="Disordered" evidence="1">
    <location>
        <begin position="353"/>
        <end position="402"/>
    </location>
</feature>
<feature type="compositionally biased region" description="Acidic residues" evidence="1">
    <location>
        <begin position="384"/>
        <end position="395"/>
    </location>
</feature>
<comment type="caution">
    <text evidence="4">The sequence shown here is derived from an EMBL/GenBank/DDBJ whole genome shotgun (WGS) entry which is preliminary data.</text>
</comment>
<keyword evidence="2" id="KW-0812">Transmembrane</keyword>
<evidence type="ECO:0000259" key="3">
    <source>
        <dbReference type="Pfam" id="PF01145"/>
    </source>
</evidence>
<feature type="transmembrane region" description="Helical" evidence="2">
    <location>
        <begin position="34"/>
        <end position="55"/>
    </location>
</feature>